<evidence type="ECO:0000313" key="3">
    <source>
        <dbReference type="Proteomes" id="UP000320776"/>
    </source>
</evidence>
<gene>
    <name evidence="2" type="primary">yfhP</name>
    <name evidence="2" type="ORF">SPTER_14760</name>
</gene>
<evidence type="ECO:0000313" key="2">
    <source>
        <dbReference type="EMBL" id="QDR80159.1"/>
    </source>
</evidence>
<dbReference type="Pfam" id="PF04307">
    <property type="entry name" value="YdjM"/>
    <property type="match status" value="1"/>
</dbReference>
<dbReference type="InterPro" id="IPR007404">
    <property type="entry name" value="YdjM-like"/>
</dbReference>
<keyword evidence="1" id="KW-0812">Transmembrane</keyword>
<protein>
    <submittedName>
        <fullName evidence="2">YfhP</fullName>
    </submittedName>
</protein>
<sequence>MDTLTHALVGIAVAGLSGHPFSMSDPLYIASMIGAQAPDLDILAQLRGNFSYLRQHRAFSHSLSGLVMWSGLIAAGFFVYLPAVSIIEIFFWSFLGGLSHICIDFFNAHGAAVLFPFSRERKSFSLLNVFDPVLLTIMLTVFMQGLAPQATALLFFTTTGMYILLRYLLKLRTIVILGHYFTKSDIIRTLVMPSLKSVLYWDFVIETQSNYFVGSIGTLQPALTLHTKLRKQRLSPALAGAHKTVLGEFFSAFTPFSYFTEFQATEQQAKLVRIYDLRYFFNHSFLHSATIIYGQDEQPCDSYIQTYGRIIKIPCGEKTLTG</sequence>
<dbReference type="Proteomes" id="UP000320776">
    <property type="component" value="Chromosome"/>
</dbReference>
<name>A0A517DS35_9FIRM</name>
<dbReference type="RefSeq" id="WP_144349717.1">
    <property type="nucleotide sequence ID" value="NZ_CP036259.1"/>
</dbReference>
<dbReference type="PANTHER" id="PTHR40031:SF1">
    <property type="entry name" value="MEMBRANE-BOUND METAL-DEPENDENT HYDROLASE"/>
    <property type="match status" value="1"/>
</dbReference>
<reference evidence="2 3" key="1">
    <citation type="submission" date="2019-02" db="EMBL/GenBank/DDBJ databases">
        <title>Closed genome of Sporomusa termitida DSM 4440.</title>
        <authorList>
            <person name="Poehlein A."/>
            <person name="Daniel R."/>
        </authorList>
    </citation>
    <scope>NUCLEOTIDE SEQUENCE [LARGE SCALE GENOMIC DNA]</scope>
    <source>
        <strain evidence="2 3">DSM 4440</strain>
    </source>
</reference>
<feature type="transmembrane region" description="Helical" evidence="1">
    <location>
        <begin position="63"/>
        <end position="83"/>
    </location>
</feature>
<keyword evidence="1" id="KW-0472">Membrane</keyword>
<dbReference type="InterPro" id="IPR053170">
    <property type="entry name" value="Transcription_regulator"/>
</dbReference>
<feature type="transmembrane region" description="Helical" evidence="1">
    <location>
        <begin position="152"/>
        <end position="169"/>
    </location>
</feature>
<feature type="transmembrane region" description="Helical" evidence="1">
    <location>
        <begin position="126"/>
        <end position="146"/>
    </location>
</feature>
<dbReference type="OrthoDB" id="245523at2"/>
<dbReference type="PANTHER" id="PTHR40031">
    <property type="entry name" value="HYPOTHETICAL MEMBRANE SPANNING PROTEIN"/>
    <property type="match status" value="1"/>
</dbReference>
<keyword evidence="1" id="KW-1133">Transmembrane helix</keyword>
<feature type="transmembrane region" description="Helical" evidence="1">
    <location>
        <begin position="89"/>
        <end position="114"/>
    </location>
</feature>
<keyword evidence="3" id="KW-1185">Reference proteome</keyword>
<proteinExistence type="predicted"/>
<organism evidence="2 3">
    <name type="scientific">Sporomusa termitida</name>
    <dbReference type="NCBI Taxonomy" id="2377"/>
    <lineage>
        <taxon>Bacteria</taxon>
        <taxon>Bacillati</taxon>
        <taxon>Bacillota</taxon>
        <taxon>Negativicutes</taxon>
        <taxon>Selenomonadales</taxon>
        <taxon>Sporomusaceae</taxon>
        <taxon>Sporomusa</taxon>
    </lineage>
</organism>
<accession>A0A517DS35</accession>
<dbReference type="AlphaFoldDB" id="A0A517DS35"/>
<dbReference type="KEGG" id="sted:SPTER_14760"/>
<evidence type="ECO:0000256" key="1">
    <source>
        <dbReference type="SAM" id="Phobius"/>
    </source>
</evidence>
<dbReference type="EMBL" id="CP036259">
    <property type="protein sequence ID" value="QDR80159.1"/>
    <property type="molecule type" value="Genomic_DNA"/>
</dbReference>